<evidence type="ECO:0000313" key="10">
    <source>
        <dbReference type="Proteomes" id="UP000198281"/>
    </source>
</evidence>
<dbReference type="AlphaFoldDB" id="A0A239HQM9"/>
<feature type="transmembrane region" description="Helical" evidence="7">
    <location>
        <begin position="247"/>
        <end position="267"/>
    </location>
</feature>
<dbReference type="GO" id="GO:0005886">
    <property type="term" value="C:plasma membrane"/>
    <property type="evidence" value="ECO:0007669"/>
    <property type="project" value="UniProtKB-SubCell"/>
</dbReference>
<keyword evidence="4 7" id="KW-0812">Transmembrane</keyword>
<feature type="transmembrane region" description="Helical" evidence="7">
    <location>
        <begin position="214"/>
        <end position="235"/>
    </location>
</feature>
<feature type="transmembrane region" description="Helical" evidence="7">
    <location>
        <begin position="64"/>
        <end position="86"/>
    </location>
</feature>
<sequence length="347" mass="37711">MENEISLRGNEAVSVEVRAPSKRVAWIDSARGIGIILVVFAHAQRGLIKAGILPSSDGFLASDATIYAFHMPLFFLLAGLYVGQGVAAGARPFVKDKLLTIVWPYFLWSTLHILTVMVVADVNQPLGLPDLLATPWLPVAQFWFLYALFLCHLIAVALWPQRRMLIALGAAFVAIQTVFGIGNIALHMMQLFPFFLAGALAGPWLIERVRGAPIAAILAATAIGWSLLVMARFAVGWTVKDYAGSQAFFYLGASAGIIGVIGLSVLIDGKARWLRRMGQASMAIFVMHTFFTAGLRFLAQKTGIAIDPVSLLVGSSLLGIVGPWLVYEWAGPRRLTVWLGMGKYVRS</sequence>
<comment type="similarity">
    <text evidence="2">Belongs to the acyltransferase 3 family.</text>
</comment>
<evidence type="ECO:0000256" key="1">
    <source>
        <dbReference type="ARBA" id="ARBA00004651"/>
    </source>
</evidence>
<keyword evidence="5 7" id="KW-1133">Transmembrane helix</keyword>
<reference evidence="10" key="1">
    <citation type="submission" date="2017-06" db="EMBL/GenBank/DDBJ databases">
        <authorList>
            <person name="Varghese N."/>
            <person name="Submissions S."/>
        </authorList>
    </citation>
    <scope>NUCLEOTIDE SEQUENCE [LARGE SCALE GENOMIC DNA]</scope>
    <source>
        <strain evidence="10">LNB2</strain>
    </source>
</reference>
<feature type="transmembrane region" description="Helical" evidence="7">
    <location>
        <begin position="305"/>
        <end position="327"/>
    </location>
</feature>
<feature type="transmembrane region" description="Helical" evidence="7">
    <location>
        <begin position="24"/>
        <end position="44"/>
    </location>
</feature>
<feature type="transmembrane region" description="Helical" evidence="7">
    <location>
        <begin position="191"/>
        <end position="207"/>
    </location>
</feature>
<dbReference type="OrthoDB" id="9814956at2"/>
<evidence type="ECO:0000256" key="4">
    <source>
        <dbReference type="ARBA" id="ARBA00022692"/>
    </source>
</evidence>
<feature type="domain" description="Acyltransferase 3" evidence="8">
    <location>
        <begin position="25"/>
        <end position="327"/>
    </location>
</feature>
<evidence type="ECO:0000256" key="5">
    <source>
        <dbReference type="ARBA" id="ARBA00022989"/>
    </source>
</evidence>
<evidence type="ECO:0000259" key="8">
    <source>
        <dbReference type="Pfam" id="PF01757"/>
    </source>
</evidence>
<gene>
    <name evidence="9" type="ORF">SAMN06295912_11871</name>
</gene>
<evidence type="ECO:0000256" key="6">
    <source>
        <dbReference type="ARBA" id="ARBA00023136"/>
    </source>
</evidence>
<dbReference type="InterPro" id="IPR002656">
    <property type="entry name" value="Acyl_transf_3_dom"/>
</dbReference>
<dbReference type="RefSeq" id="WP_089220414.1">
    <property type="nucleotide sequence ID" value="NZ_FZOS01000018.1"/>
</dbReference>
<dbReference type="PANTHER" id="PTHR40074:SF2">
    <property type="entry name" value="O-ACETYLTRANSFERASE WECH"/>
    <property type="match status" value="1"/>
</dbReference>
<dbReference type="EMBL" id="FZOS01000018">
    <property type="protein sequence ID" value="SNS83657.1"/>
    <property type="molecule type" value="Genomic_DNA"/>
</dbReference>
<name>A0A239HQM9_9SPHN</name>
<dbReference type="PANTHER" id="PTHR40074">
    <property type="entry name" value="O-ACETYLTRANSFERASE WECH"/>
    <property type="match status" value="1"/>
</dbReference>
<keyword evidence="3" id="KW-1003">Cell membrane</keyword>
<evidence type="ECO:0000256" key="3">
    <source>
        <dbReference type="ARBA" id="ARBA00022475"/>
    </source>
</evidence>
<protein>
    <submittedName>
        <fullName evidence="9">Fucose 4-O-acetylase</fullName>
    </submittedName>
</protein>
<accession>A0A239HQM9</accession>
<evidence type="ECO:0000256" key="2">
    <source>
        <dbReference type="ARBA" id="ARBA00007400"/>
    </source>
</evidence>
<dbReference type="GO" id="GO:0009246">
    <property type="term" value="P:enterobacterial common antigen biosynthetic process"/>
    <property type="evidence" value="ECO:0007669"/>
    <property type="project" value="TreeGrafter"/>
</dbReference>
<evidence type="ECO:0000313" key="9">
    <source>
        <dbReference type="EMBL" id="SNS83657.1"/>
    </source>
</evidence>
<organism evidence="9 10">
    <name type="scientific">Edaphosphingomonas laterariae</name>
    <dbReference type="NCBI Taxonomy" id="861865"/>
    <lineage>
        <taxon>Bacteria</taxon>
        <taxon>Pseudomonadati</taxon>
        <taxon>Pseudomonadota</taxon>
        <taxon>Alphaproteobacteria</taxon>
        <taxon>Sphingomonadales</taxon>
        <taxon>Rhizorhabdaceae</taxon>
        <taxon>Edaphosphingomonas</taxon>
    </lineage>
</organism>
<proteinExistence type="inferred from homology"/>
<evidence type="ECO:0000256" key="7">
    <source>
        <dbReference type="SAM" id="Phobius"/>
    </source>
</evidence>
<dbReference type="GO" id="GO:0016413">
    <property type="term" value="F:O-acetyltransferase activity"/>
    <property type="evidence" value="ECO:0007669"/>
    <property type="project" value="TreeGrafter"/>
</dbReference>
<comment type="subcellular location">
    <subcellularLocation>
        <location evidence="1">Cell membrane</location>
        <topology evidence="1">Multi-pass membrane protein</topology>
    </subcellularLocation>
</comment>
<dbReference type="Proteomes" id="UP000198281">
    <property type="component" value="Unassembled WGS sequence"/>
</dbReference>
<keyword evidence="10" id="KW-1185">Reference proteome</keyword>
<dbReference type="Pfam" id="PF01757">
    <property type="entry name" value="Acyl_transf_3"/>
    <property type="match status" value="1"/>
</dbReference>
<feature type="transmembrane region" description="Helical" evidence="7">
    <location>
        <begin position="279"/>
        <end position="299"/>
    </location>
</feature>
<feature type="transmembrane region" description="Helical" evidence="7">
    <location>
        <begin position="98"/>
        <end position="120"/>
    </location>
</feature>
<feature type="transmembrane region" description="Helical" evidence="7">
    <location>
        <begin position="165"/>
        <end position="185"/>
    </location>
</feature>
<feature type="transmembrane region" description="Helical" evidence="7">
    <location>
        <begin position="140"/>
        <end position="158"/>
    </location>
</feature>
<keyword evidence="6 7" id="KW-0472">Membrane</keyword>